<evidence type="ECO:0008006" key="10">
    <source>
        <dbReference type="Google" id="ProtNLM"/>
    </source>
</evidence>
<feature type="domain" description="Inhibitor I9" evidence="7">
    <location>
        <begin position="39"/>
        <end position="86"/>
    </location>
</feature>
<reference evidence="8 9" key="1">
    <citation type="submission" date="2020-07" db="EMBL/GenBank/DDBJ databases">
        <title>The yeast mating-type switching endonuclease HO is a domesticated member of an unorthodox homing genetic element family.</title>
        <authorList>
            <person name="Coughlan A.Y."/>
            <person name="Lombardi L."/>
            <person name="Braun-Galleani S."/>
            <person name="Martos A.R."/>
            <person name="Galeote V."/>
            <person name="Bigey F."/>
            <person name="Dequin S."/>
            <person name="Byrne K.P."/>
            <person name="Wolfe K.H."/>
        </authorList>
    </citation>
    <scope>NUCLEOTIDE SEQUENCE [LARGE SCALE GENOMIC DNA]</scope>
    <source>
        <strain evidence="8 9">NRRL Y-6702</strain>
    </source>
</reference>
<dbReference type="PROSITE" id="PS51892">
    <property type="entry name" value="SUBTILASE"/>
    <property type="match status" value="1"/>
</dbReference>
<evidence type="ECO:0000256" key="2">
    <source>
        <dbReference type="ARBA" id="ARBA00022670"/>
    </source>
</evidence>
<proteinExistence type="inferred from homology"/>
<dbReference type="GO" id="GO:0004252">
    <property type="term" value="F:serine-type endopeptidase activity"/>
    <property type="evidence" value="ECO:0007669"/>
    <property type="project" value="UniProtKB-UniRule"/>
</dbReference>
<dbReference type="InterPro" id="IPR036852">
    <property type="entry name" value="Peptidase_S8/S53_dom_sf"/>
</dbReference>
<evidence type="ECO:0000259" key="7">
    <source>
        <dbReference type="Pfam" id="PF05922"/>
    </source>
</evidence>
<organism evidence="8 9">
    <name type="scientific">Zygotorulaspora mrakii</name>
    <name type="common">Zygosaccharomyces mrakii</name>
    <dbReference type="NCBI Taxonomy" id="42260"/>
    <lineage>
        <taxon>Eukaryota</taxon>
        <taxon>Fungi</taxon>
        <taxon>Dikarya</taxon>
        <taxon>Ascomycota</taxon>
        <taxon>Saccharomycotina</taxon>
        <taxon>Saccharomycetes</taxon>
        <taxon>Saccharomycetales</taxon>
        <taxon>Saccharomycetaceae</taxon>
        <taxon>Zygotorulaspora</taxon>
    </lineage>
</organism>
<feature type="active site" description="Charge relay system" evidence="5">
    <location>
        <position position="164"/>
    </location>
</feature>
<dbReference type="KEGG" id="zmk:HG535_0A00960"/>
<feature type="active site" description="Charge relay system" evidence="5">
    <location>
        <position position="129"/>
    </location>
</feature>
<dbReference type="GO" id="GO:0006508">
    <property type="term" value="P:proteolysis"/>
    <property type="evidence" value="ECO:0007669"/>
    <property type="project" value="UniProtKB-KW"/>
</dbReference>
<dbReference type="InterPro" id="IPR050131">
    <property type="entry name" value="Peptidase_S8_subtilisin-like"/>
</dbReference>
<dbReference type="InterPro" id="IPR000209">
    <property type="entry name" value="Peptidase_S8/S53_dom"/>
</dbReference>
<dbReference type="InterPro" id="IPR010259">
    <property type="entry name" value="S8pro/Inhibitor_I9"/>
</dbReference>
<sequence>MVRFGDIIILLTLVRSVFGTKFVIQLANEISLEAVFQHHRFEGPLEVFKIGTGFKAFSGDFDDAILQKLLNDPKVESISIDQRLQTQEYVFQQNAPAHLKKIASSSPTPRQPYLYHSNAGIGVDIYIFDTGIDSKNPNLQQINVMKLIDLTQDIAPAGVDANGHGTAMAGVVASETFGVLKKCNLIDMRIVEKDGTSKLSSLLRALDIAEKHVKTTERPSVFTIPLIMQERNAILNSAIENLNKELAIVVPAGNQNSDACNFSPASCSKNANLLVLGSLNQDDNLAEFTNFGGCVDLFTSGTDVITLSPTDLSQSSLIREVNGTSISCAIGSGVVGYYMSLGFSSLQAIEQTKTAAYNPTSMGIEYKVLQLKP</sequence>
<dbReference type="Gene3D" id="3.40.50.200">
    <property type="entry name" value="Peptidase S8/S53 domain"/>
    <property type="match status" value="1"/>
</dbReference>
<keyword evidence="4 5" id="KW-0720">Serine protease</keyword>
<protein>
    <recommendedName>
        <fullName evidence="10">Peptidase S8/S53 domain-containing protein</fullName>
    </recommendedName>
</protein>
<dbReference type="Pfam" id="PF00082">
    <property type="entry name" value="Peptidase_S8"/>
    <property type="match status" value="1"/>
</dbReference>
<evidence type="ECO:0000256" key="3">
    <source>
        <dbReference type="ARBA" id="ARBA00022801"/>
    </source>
</evidence>
<gene>
    <name evidence="8" type="ORF">HG535_0A00960</name>
</gene>
<dbReference type="RefSeq" id="XP_037141885.1">
    <property type="nucleotide sequence ID" value="XM_037285990.1"/>
</dbReference>
<dbReference type="Pfam" id="PF05922">
    <property type="entry name" value="Inhibitor_I9"/>
    <property type="match status" value="1"/>
</dbReference>
<dbReference type="SUPFAM" id="SSF54897">
    <property type="entry name" value="Protease propeptides/inhibitors"/>
    <property type="match status" value="1"/>
</dbReference>
<evidence type="ECO:0000256" key="5">
    <source>
        <dbReference type="PROSITE-ProRule" id="PRU01240"/>
    </source>
</evidence>
<dbReference type="InterPro" id="IPR015500">
    <property type="entry name" value="Peptidase_S8_subtilisin-rel"/>
</dbReference>
<feature type="domain" description="Peptidase S8/S53" evidence="6">
    <location>
        <begin position="121"/>
        <end position="343"/>
    </location>
</feature>
<evidence type="ECO:0000313" key="8">
    <source>
        <dbReference type="EMBL" id="QLG70157.1"/>
    </source>
</evidence>
<comment type="similarity">
    <text evidence="1 5">Belongs to the peptidase S8 family.</text>
</comment>
<dbReference type="EMBL" id="CP058604">
    <property type="protein sequence ID" value="QLG70157.1"/>
    <property type="molecule type" value="Genomic_DNA"/>
</dbReference>
<keyword evidence="2 5" id="KW-0645">Protease</keyword>
<evidence type="ECO:0000256" key="4">
    <source>
        <dbReference type="ARBA" id="ARBA00022825"/>
    </source>
</evidence>
<dbReference type="PANTHER" id="PTHR43806">
    <property type="entry name" value="PEPTIDASE S8"/>
    <property type="match status" value="1"/>
</dbReference>
<dbReference type="AlphaFoldDB" id="A0A7H9AVI1"/>
<evidence type="ECO:0000259" key="6">
    <source>
        <dbReference type="Pfam" id="PF00082"/>
    </source>
</evidence>
<keyword evidence="3 5" id="KW-0378">Hydrolase</keyword>
<evidence type="ECO:0000313" key="9">
    <source>
        <dbReference type="Proteomes" id="UP000509704"/>
    </source>
</evidence>
<keyword evidence="9" id="KW-1185">Reference proteome</keyword>
<dbReference type="PANTHER" id="PTHR43806:SF13">
    <property type="entry name" value="SUBTILASE-TYPE PROTEINASE RRT12"/>
    <property type="match status" value="1"/>
</dbReference>
<dbReference type="PRINTS" id="PR00723">
    <property type="entry name" value="SUBTILISIN"/>
</dbReference>
<dbReference type="Proteomes" id="UP000509704">
    <property type="component" value="Chromosome 1"/>
</dbReference>
<dbReference type="SUPFAM" id="SSF52743">
    <property type="entry name" value="Subtilisin-like"/>
    <property type="match status" value="1"/>
</dbReference>
<dbReference type="GeneID" id="59233793"/>
<evidence type="ECO:0000256" key="1">
    <source>
        <dbReference type="ARBA" id="ARBA00011073"/>
    </source>
</evidence>
<feature type="active site" description="Charge relay system" evidence="5">
    <location>
        <position position="325"/>
    </location>
</feature>
<dbReference type="OrthoDB" id="206201at2759"/>
<accession>A0A7H9AVI1</accession>
<name>A0A7H9AVI1_ZYGMR</name>